<name>A0A9K3IC00_HELAN</name>
<reference evidence="1" key="2">
    <citation type="submission" date="2020-06" db="EMBL/GenBank/DDBJ databases">
        <title>Helianthus annuus Genome sequencing and assembly Release 2.</title>
        <authorList>
            <person name="Gouzy J."/>
            <person name="Langlade N."/>
            <person name="Munos S."/>
        </authorList>
    </citation>
    <scope>NUCLEOTIDE SEQUENCE</scope>
    <source>
        <tissue evidence="1">Leaves</tissue>
    </source>
</reference>
<dbReference type="AlphaFoldDB" id="A0A9K3IC00"/>
<organism evidence="1 2">
    <name type="scientific">Helianthus annuus</name>
    <name type="common">Common sunflower</name>
    <dbReference type="NCBI Taxonomy" id="4232"/>
    <lineage>
        <taxon>Eukaryota</taxon>
        <taxon>Viridiplantae</taxon>
        <taxon>Streptophyta</taxon>
        <taxon>Embryophyta</taxon>
        <taxon>Tracheophyta</taxon>
        <taxon>Spermatophyta</taxon>
        <taxon>Magnoliopsida</taxon>
        <taxon>eudicotyledons</taxon>
        <taxon>Gunneridae</taxon>
        <taxon>Pentapetalae</taxon>
        <taxon>asterids</taxon>
        <taxon>campanulids</taxon>
        <taxon>Asterales</taxon>
        <taxon>Asteraceae</taxon>
        <taxon>Asteroideae</taxon>
        <taxon>Heliantheae alliance</taxon>
        <taxon>Heliantheae</taxon>
        <taxon>Helianthus</taxon>
    </lineage>
</organism>
<reference evidence="1" key="1">
    <citation type="journal article" date="2017" name="Nature">
        <title>The sunflower genome provides insights into oil metabolism, flowering and Asterid evolution.</title>
        <authorList>
            <person name="Badouin H."/>
            <person name="Gouzy J."/>
            <person name="Grassa C.J."/>
            <person name="Murat F."/>
            <person name="Staton S.E."/>
            <person name="Cottret L."/>
            <person name="Lelandais-Briere C."/>
            <person name="Owens G.L."/>
            <person name="Carrere S."/>
            <person name="Mayjonade B."/>
            <person name="Legrand L."/>
            <person name="Gill N."/>
            <person name="Kane N.C."/>
            <person name="Bowers J.E."/>
            <person name="Hubner S."/>
            <person name="Bellec A."/>
            <person name="Berard A."/>
            <person name="Berges H."/>
            <person name="Blanchet N."/>
            <person name="Boniface M.C."/>
            <person name="Brunel D."/>
            <person name="Catrice O."/>
            <person name="Chaidir N."/>
            <person name="Claudel C."/>
            <person name="Donnadieu C."/>
            <person name="Faraut T."/>
            <person name="Fievet G."/>
            <person name="Helmstetter N."/>
            <person name="King M."/>
            <person name="Knapp S.J."/>
            <person name="Lai Z."/>
            <person name="Le Paslier M.C."/>
            <person name="Lippi Y."/>
            <person name="Lorenzon L."/>
            <person name="Mandel J.R."/>
            <person name="Marage G."/>
            <person name="Marchand G."/>
            <person name="Marquand E."/>
            <person name="Bret-Mestries E."/>
            <person name="Morien E."/>
            <person name="Nambeesan S."/>
            <person name="Nguyen T."/>
            <person name="Pegot-Espagnet P."/>
            <person name="Pouilly N."/>
            <person name="Raftis F."/>
            <person name="Sallet E."/>
            <person name="Schiex T."/>
            <person name="Thomas J."/>
            <person name="Vandecasteele C."/>
            <person name="Vares D."/>
            <person name="Vear F."/>
            <person name="Vautrin S."/>
            <person name="Crespi M."/>
            <person name="Mangin B."/>
            <person name="Burke J.M."/>
            <person name="Salse J."/>
            <person name="Munos S."/>
            <person name="Vincourt P."/>
            <person name="Rieseberg L.H."/>
            <person name="Langlade N.B."/>
        </authorList>
    </citation>
    <scope>NUCLEOTIDE SEQUENCE</scope>
    <source>
        <tissue evidence="1">Leaves</tissue>
    </source>
</reference>
<keyword evidence="2" id="KW-1185">Reference proteome</keyword>
<sequence length="95" mass="10802">MISPLSSRGISISPFFTSVFCFGSSKNSWYNRFLITIDLYGYWIEPDFNTVATLSCQKSLVEGAVAEMWGSNVRWRMVVVCGGVWWWSGEPSKFV</sequence>
<dbReference type="Gramene" id="mRNA:HanXRQr2_Chr08g0322471">
    <property type="protein sequence ID" value="mRNA:HanXRQr2_Chr08g0322471"/>
    <property type="gene ID" value="HanXRQr2_Chr08g0322471"/>
</dbReference>
<proteinExistence type="predicted"/>
<gene>
    <name evidence="1" type="ORF">HanXRQr2_Chr08g0322471</name>
</gene>
<evidence type="ECO:0000313" key="2">
    <source>
        <dbReference type="Proteomes" id="UP000215914"/>
    </source>
</evidence>
<comment type="caution">
    <text evidence="1">The sequence shown here is derived from an EMBL/GenBank/DDBJ whole genome shotgun (WGS) entry which is preliminary data.</text>
</comment>
<protein>
    <submittedName>
        <fullName evidence="1">Uncharacterized protein</fullName>
    </submittedName>
</protein>
<dbReference type="Proteomes" id="UP000215914">
    <property type="component" value="Unassembled WGS sequence"/>
</dbReference>
<dbReference type="EMBL" id="MNCJ02000323">
    <property type="protein sequence ID" value="KAF5793933.1"/>
    <property type="molecule type" value="Genomic_DNA"/>
</dbReference>
<accession>A0A9K3IC00</accession>
<evidence type="ECO:0000313" key="1">
    <source>
        <dbReference type="EMBL" id="KAF5793933.1"/>
    </source>
</evidence>